<keyword evidence="4" id="KW-0804">Transcription</keyword>
<dbReference type="InterPro" id="IPR015300">
    <property type="entry name" value="DNA-bd_pseudobarrel_sf"/>
</dbReference>
<dbReference type="Gene3D" id="2.40.330.10">
    <property type="entry name" value="DNA-binding pseudobarrel domain"/>
    <property type="match status" value="1"/>
</dbReference>
<evidence type="ECO:0000256" key="4">
    <source>
        <dbReference type="ARBA" id="ARBA00023163"/>
    </source>
</evidence>
<evidence type="ECO:0000313" key="6">
    <source>
        <dbReference type="EMBL" id="MCH79790.1"/>
    </source>
</evidence>
<reference evidence="6 7" key="1">
    <citation type="journal article" date="2018" name="Front. Plant Sci.">
        <title>Red Clover (Trifolium pratense) and Zigzag Clover (T. medium) - A Picture of Genomic Similarities and Differences.</title>
        <authorList>
            <person name="Dluhosova J."/>
            <person name="Istvanek J."/>
            <person name="Nedelnik J."/>
            <person name="Repkova J."/>
        </authorList>
    </citation>
    <scope>NUCLEOTIDE SEQUENCE [LARGE SCALE GENOMIC DNA]</scope>
    <source>
        <strain evidence="7">cv. 10/8</strain>
        <tissue evidence="6">Leaf</tissue>
    </source>
</reference>
<dbReference type="GO" id="GO:0005634">
    <property type="term" value="C:nucleus"/>
    <property type="evidence" value="ECO:0007669"/>
    <property type="project" value="UniProtKB-SubCell"/>
</dbReference>
<sequence length="187" mass="21491">MTEFAPPYDVPAESNTICYSDDETYYEFVSDDDRPVYETVAESDHDAEVIEPKHEGHVHEEVIQPHSPNGEMNCENCFVWDKIVSETFAKGKSVLHFPTVVCKAYPDIEDQIIDVINAQAHQKIQCTVVKAYRKKPKKPVTPEFHLGVSWYDFVKRLNIKSKDTLKFHLDKPPRLLTVTIVRKCNAP</sequence>
<keyword evidence="5" id="KW-0539">Nucleus</keyword>
<comment type="caution">
    <text evidence="6">The sequence shown here is derived from an EMBL/GenBank/DDBJ whole genome shotgun (WGS) entry which is preliminary data.</text>
</comment>
<organism evidence="6 7">
    <name type="scientific">Trifolium medium</name>
    <dbReference type="NCBI Taxonomy" id="97028"/>
    <lineage>
        <taxon>Eukaryota</taxon>
        <taxon>Viridiplantae</taxon>
        <taxon>Streptophyta</taxon>
        <taxon>Embryophyta</taxon>
        <taxon>Tracheophyta</taxon>
        <taxon>Spermatophyta</taxon>
        <taxon>Magnoliopsida</taxon>
        <taxon>eudicotyledons</taxon>
        <taxon>Gunneridae</taxon>
        <taxon>Pentapetalae</taxon>
        <taxon>rosids</taxon>
        <taxon>fabids</taxon>
        <taxon>Fabales</taxon>
        <taxon>Fabaceae</taxon>
        <taxon>Papilionoideae</taxon>
        <taxon>50 kb inversion clade</taxon>
        <taxon>NPAAA clade</taxon>
        <taxon>Hologalegina</taxon>
        <taxon>IRL clade</taxon>
        <taxon>Trifolieae</taxon>
        <taxon>Trifolium</taxon>
    </lineage>
</organism>
<evidence type="ECO:0000256" key="5">
    <source>
        <dbReference type="ARBA" id="ARBA00023242"/>
    </source>
</evidence>
<proteinExistence type="predicted"/>
<gene>
    <name evidence="6" type="ORF">A2U01_0000546</name>
</gene>
<name>A0A392LXU8_9FABA</name>
<evidence type="ECO:0008006" key="8">
    <source>
        <dbReference type="Google" id="ProtNLM"/>
    </source>
</evidence>
<evidence type="ECO:0000256" key="2">
    <source>
        <dbReference type="ARBA" id="ARBA00023015"/>
    </source>
</evidence>
<dbReference type="Proteomes" id="UP000265520">
    <property type="component" value="Unassembled WGS sequence"/>
</dbReference>
<keyword evidence="7" id="KW-1185">Reference proteome</keyword>
<comment type="subcellular location">
    <subcellularLocation>
        <location evidence="1">Nucleus</location>
    </subcellularLocation>
</comment>
<dbReference type="SUPFAM" id="SSF101936">
    <property type="entry name" value="DNA-binding pseudobarrel domain"/>
    <property type="match status" value="1"/>
</dbReference>
<keyword evidence="3" id="KW-0238">DNA-binding</keyword>
<evidence type="ECO:0000256" key="1">
    <source>
        <dbReference type="ARBA" id="ARBA00004123"/>
    </source>
</evidence>
<dbReference type="GO" id="GO:0003677">
    <property type="term" value="F:DNA binding"/>
    <property type="evidence" value="ECO:0007669"/>
    <property type="project" value="UniProtKB-KW"/>
</dbReference>
<evidence type="ECO:0000313" key="7">
    <source>
        <dbReference type="Proteomes" id="UP000265520"/>
    </source>
</evidence>
<dbReference type="AlphaFoldDB" id="A0A392LXU8"/>
<keyword evidence="2" id="KW-0805">Transcription regulation</keyword>
<evidence type="ECO:0000256" key="3">
    <source>
        <dbReference type="ARBA" id="ARBA00023125"/>
    </source>
</evidence>
<protein>
    <recommendedName>
        <fullName evidence="8">TF-B3 domain-containing protein</fullName>
    </recommendedName>
</protein>
<dbReference type="EMBL" id="LXQA010000367">
    <property type="protein sequence ID" value="MCH79790.1"/>
    <property type="molecule type" value="Genomic_DNA"/>
</dbReference>
<accession>A0A392LXU8</accession>